<keyword evidence="5 7" id="KW-0378">Hydrolase</keyword>
<name>A0ABU9EA40_9BACT</name>
<keyword evidence="6 7" id="KW-0862">Zinc</keyword>
<keyword evidence="7" id="KW-0698">rRNA processing</keyword>
<comment type="function">
    <text evidence="7">Single strand-specific metallo-endoribonuclease involved in late-stage 70S ribosome quality control and in maturation of the 3' terminus of the 16S rRNA.</text>
</comment>
<dbReference type="Proteomes" id="UP001484239">
    <property type="component" value="Unassembled WGS sequence"/>
</dbReference>
<keyword evidence="4 7" id="KW-0255">Endonuclease</keyword>
<evidence type="ECO:0000313" key="8">
    <source>
        <dbReference type="EMBL" id="MEK9500993.1"/>
    </source>
</evidence>
<evidence type="ECO:0000256" key="6">
    <source>
        <dbReference type="ARBA" id="ARBA00022833"/>
    </source>
</evidence>
<evidence type="ECO:0000256" key="5">
    <source>
        <dbReference type="ARBA" id="ARBA00022801"/>
    </source>
</evidence>
<comment type="caution">
    <text evidence="8">The sequence shown here is derived from an EMBL/GenBank/DDBJ whole genome shotgun (WGS) entry which is preliminary data.</text>
</comment>
<keyword evidence="7" id="KW-0963">Cytoplasm</keyword>
<dbReference type="Pfam" id="PF02130">
    <property type="entry name" value="YbeY"/>
    <property type="match status" value="1"/>
</dbReference>
<dbReference type="Gene3D" id="3.40.390.30">
    <property type="entry name" value="Metalloproteases ('zincins'), catalytic domain"/>
    <property type="match status" value="1"/>
</dbReference>
<evidence type="ECO:0000256" key="7">
    <source>
        <dbReference type="HAMAP-Rule" id="MF_00009"/>
    </source>
</evidence>
<organism evidence="8 9">
    <name type="scientific">Gaopeijia maritima</name>
    <dbReference type="NCBI Taxonomy" id="3119007"/>
    <lineage>
        <taxon>Bacteria</taxon>
        <taxon>Pseudomonadati</taxon>
        <taxon>Gemmatimonadota</taxon>
        <taxon>Longimicrobiia</taxon>
        <taxon>Gaopeijiales</taxon>
        <taxon>Gaopeijiaceae</taxon>
        <taxon>Gaopeijia</taxon>
    </lineage>
</organism>
<evidence type="ECO:0000256" key="1">
    <source>
        <dbReference type="ARBA" id="ARBA00010875"/>
    </source>
</evidence>
<dbReference type="RefSeq" id="WP_405276946.1">
    <property type="nucleotide sequence ID" value="NZ_JBBHLI010000004.1"/>
</dbReference>
<dbReference type="InterPro" id="IPR002036">
    <property type="entry name" value="YbeY"/>
</dbReference>
<dbReference type="SUPFAM" id="SSF55486">
    <property type="entry name" value="Metalloproteases ('zincins'), catalytic domain"/>
    <property type="match status" value="1"/>
</dbReference>
<protein>
    <recommendedName>
        <fullName evidence="7">Endoribonuclease YbeY</fullName>
        <ecNumber evidence="7">3.1.-.-</ecNumber>
    </recommendedName>
</protein>
<evidence type="ECO:0000256" key="2">
    <source>
        <dbReference type="ARBA" id="ARBA00022722"/>
    </source>
</evidence>
<dbReference type="EMBL" id="JBBHLI010000004">
    <property type="protein sequence ID" value="MEK9500993.1"/>
    <property type="molecule type" value="Genomic_DNA"/>
</dbReference>
<reference evidence="8 9" key="1">
    <citation type="submission" date="2024-02" db="EMBL/GenBank/DDBJ databases">
        <title>A novel Gemmatimonadota bacterium.</title>
        <authorList>
            <person name="Du Z.-J."/>
            <person name="Ye Y.-Q."/>
        </authorList>
    </citation>
    <scope>NUCLEOTIDE SEQUENCE [LARGE SCALE GENOMIC DNA]</scope>
    <source>
        <strain evidence="8 9">DH-20</strain>
    </source>
</reference>
<dbReference type="NCBIfam" id="TIGR00043">
    <property type="entry name" value="rRNA maturation RNase YbeY"/>
    <property type="match status" value="1"/>
</dbReference>
<keyword evidence="2 7" id="KW-0540">Nuclease</keyword>
<evidence type="ECO:0000256" key="3">
    <source>
        <dbReference type="ARBA" id="ARBA00022723"/>
    </source>
</evidence>
<keyword evidence="9" id="KW-1185">Reference proteome</keyword>
<keyword evidence="7" id="KW-0690">Ribosome biogenesis</keyword>
<comment type="similarity">
    <text evidence="1 7">Belongs to the endoribonuclease YbeY family.</text>
</comment>
<feature type="binding site" evidence="7">
    <location>
        <position position="117"/>
    </location>
    <ligand>
        <name>Zn(2+)</name>
        <dbReference type="ChEBI" id="CHEBI:29105"/>
        <note>catalytic</note>
    </ligand>
</feature>
<comment type="subcellular location">
    <subcellularLocation>
        <location evidence="7">Cytoplasm</location>
    </subcellularLocation>
</comment>
<feature type="binding site" evidence="7">
    <location>
        <position position="111"/>
    </location>
    <ligand>
        <name>Zn(2+)</name>
        <dbReference type="ChEBI" id="CHEBI:29105"/>
        <note>catalytic</note>
    </ligand>
</feature>
<sequence length="148" mass="16118">MIHVLLDAPEGVSDPSLLEAGVRRALRRRGVERAEVSVALVDDPAIHELNRRHLGHDYPTDVISFGLWQPGDPVVVGDIYIGWEQARRQAADLGVDEGEELLRLAVHGALHVAGMDHPDEAEQRAASEMVRLQEAVVRELLSGDGGIA</sequence>
<dbReference type="EC" id="3.1.-.-" evidence="7"/>
<gene>
    <name evidence="7 8" type="primary">ybeY</name>
    <name evidence="8" type="ORF">WI372_08395</name>
</gene>
<keyword evidence="3 7" id="KW-0479">Metal-binding</keyword>
<accession>A0ABU9EA40</accession>
<evidence type="ECO:0000256" key="4">
    <source>
        <dbReference type="ARBA" id="ARBA00022759"/>
    </source>
</evidence>
<evidence type="ECO:0000313" key="9">
    <source>
        <dbReference type="Proteomes" id="UP001484239"/>
    </source>
</evidence>
<proteinExistence type="inferred from homology"/>
<dbReference type="PANTHER" id="PTHR46986">
    <property type="entry name" value="ENDORIBONUCLEASE YBEY, CHLOROPLASTIC"/>
    <property type="match status" value="1"/>
</dbReference>
<comment type="cofactor">
    <cofactor evidence="7">
        <name>Zn(2+)</name>
        <dbReference type="ChEBI" id="CHEBI:29105"/>
    </cofactor>
    <text evidence="7">Binds 1 zinc ion.</text>
</comment>
<feature type="binding site" evidence="7">
    <location>
        <position position="107"/>
    </location>
    <ligand>
        <name>Zn(2+)</name>
        <dbReference type="ChEBI" id="CHEBI:29105"/>
        <note>catalytic</note>
    </ligand>
</feature>
<dbReference type="InterPro" id="IPR023091">
    <property type="entry name" value="MetalPrtase_cat_dom_sf_prd"/>
</dbReference>
<dbReference type="PANTHER" id="PTHR46986:SF1">
    <property type="entry name" value="ENDORIBONUCLEASE YBEY, CHLOROPLASTIC"/>
    <property type="match status" value="1"/>
</dbReference>
<dbReference type="HAMAP" id="MF_00009">
    <property type="entry name" value="Endoribonucl_YbeY"/>
    <property type="match status" value="1"/>
</dbReference>